<reference evidence="1 2" key="1">
    <citation type="submission" date="2018-11" db="EMBL/GenBank/DDBJ databases">
        <title>Photobacterium sp. BEI247 sp. nov., a marine bacterium isolated from Yongle Blue Hole in the South China Sea.</title>
        <authorList>
            <person name="Wang X."/>
        </authorList>
    </citation>
    <scope>NUCLEOTIDE SEQUENCE [LARGE SCALE GENOMIC DNA]</scope>
    <source>
        <strain evidence="2">BEI247</strain>
    </source>
</reference>
<dbReference type="EMBL" id="RJLM01000002">
    <property type="protein sequence ID" value="RWX56226.1"/>
    <property type="molecule type" value="Genomic_DNA"/>
</dbReference>
<name>A0A3S3S246_9GAMM</name>
<evidence type="ECO:0000313" key="1">
    <source>
        <dbReference type="EMBL" id="RWX56226.1"/>
    </source>
</evidence>
<comment type="caution">
    <text evidence="1">The sequence shown here is derived from an EMBL/GenBank/DDBJ whole genome shotgun (WGS) entry which is preliminary data.</text>
</comment>
<sequence length="170" mass="18480">MATENLSNIISTLLTAPADAVVQASATQRYIWMKWLTDLTKLIKGEPEDVSRKIINEHLKLAPSWKMSAQLSLSLSMRIASIERTEGGVSLGLGIGMIHGSGSFGFTKETTTESTLQAQAIYNLTNDTETSLKDYLNMLGINTLDNTGDLDNAIKKLGKINIPHTNVAQS</sequence>
<organism evidence="1 2">
    <name type="scientific">Photobacterium chitinilyticum</name>
    <dbReference type="NCBI Taxonomy" id="2485123"/>
    <lineage>
        <taxon>Bacteria</taxon>
        <taxon>Pseudomonadati</taxon>
        <taxon>Pseudomonadota</taxon>
        <taxon>Gammaproteobacteria</taxon>
        <taxon>Vibrionales</taxon>
        <taxon>Vibrionaceae</taxon>
        <taxon>Photobacterium</taxon>
    </lineage>
</organism>
<gene>
    <name evidence="1" type="ORF">EDI28_08055</name>
</gene>
<dbReference type="AlphaFoldDB" id="A0A3S3S246"/>
<protein>
    <submittedName>
        <fullName evidence="1">Uncharacterized protein</fullName>
    </submittedName>
</protein>
<dbReference type="Proteomes" id="UP000287563">
    <property type="component" value="Unassembled WGS sequence"/>
</dbReference>
<dbReference type="OrthoDB" id="9921516at2"/>
<proteinExistence type="predicted"/>
<evidence type="ECO:0000313" key="2">
    <source>
        <dbReference type="Proteomes" id="UP000287563"/>
    </source>
</evidence>
<keyword evidence="2" id="KW-1185">Reference proteome</keyword>
<dbReference type="RefSeq" id="WP_128783313.1">
    <property type="nucleotide sequence ID" value="NZ_RJLM01000002.1"/>
</dbReference>
<accession>A0A3S3S246</accession>